<proteinExistence type="predicted"/>
<dbReference type="InterPro" id="IPR003688">
    <property type="entry name" value="TraG/VirD4"/>
</dbReference>
<dbReference type="AlphaFoldDB" id="A0A2C1LN02"/>
<evidence type="ECO:0008006" key="3">
    <source>
        <dbReference type="Google" id="ProtNLM"/>
    </source>
</evidence>
<organism evidence="1 2">
    <name type="scientific">Bacillus cereus</name>
    <dbReference type="NCBI Taxonomy" id="1396"/>
    <lineage>
        <taxon>Bacteria</taxon>
        <taxon>Bacillati</taxon>
        <taxon>Bacillota</taxon>
        <taxon>Bacilli</taxon>
        <taxon>Bacillales</taxon>
        <taxon>Bacillaceae</taxon>
        <taxon>Bacillus</taxon>
        <taxon>Bacillus cereus group</taxon>
    </lineage>
</organism>
<protein>
    <recommendedName>
        <fullName evidence="3">TraD/TraG TraM recognition site domain-containing protein</fullName>
    </recommendedName>
</protein>
<sequence>MTRLGTIKKREIVKQEIITYGATNTLVVGGPGTGKDFSVVIPNILLENENNIVLVDPLKEIDEKYIQHKREQGYQILELNLNIKAAYSLLNEGIPLILGLENRVLPHRFKKILIHLIFPNDAFSNRSINSNIVCEYLKSIKRILENNNFILFLMEANLYFSIELKDSLIPWKNEGISIMITSQTINNISEKTLKHFDYILFKSTRIPLREWLTRNIQTLKCTIKKVKNENSTSEFFYEDIALPVPEIFQNEISLKEGILYKTSSPLQARLVETYNADKILEL</sequence>
<comment type="caution">
    <text evidence="1">The sequence shown here is derived from an EMBL/GenBank/DDBJ whole genome shotgun (WGS) entry which is preliminary data.</text>
</comment>
<name>A0A2C1LN02_BACCE</name>
<dbReference type="Proteomes" id="UP000225766">
    <property type="component" value="Unassembled WGS sequence"/>
</dbReference>
<gene>
    <name evidence="1" type="ORF">COD19_18100</name>
</gene>
<evidence type="ECO:0000313" key="1">
    <source>
        <dbReference type="EMBL" id="PGT99846.1"/>
    </source>
</evidence>
<evidence type="ECO:0000313" key="2">
    <source>
        <dbReference type="Proteomes" id="UP000225766"/>
    </source>
</evidence>
<dbReference type="RefSeq" id="WP_098859007.1">
    <property type="nucleotide sequence ID" value="NZ_NUMG01000025.1"/>
</dbReference>
<dbReference type="GO" id="GO:0016020">
    <property type="term" value="C:membrane"/>
    <property type="evidence" value="ECO:0007669"/>
    <property type="project" value="InterPro"/>
</dbReference>
<dbReference type="Pfam" id="PF02534">
    <property type="entry name" value="T4SS-DNA_transf"/>
    <property type="match status" value="1"/>
</dbReference>
<dbReference type="EMBL" id="NUMG01000025">
    <property type="protein sequence ID" value="PGT99846.1"/>
    <property type="molecule type" value="Genomic_DNA"/>
</dbReference>
<accession>A0A2C1LN02</accession>
<reference evidence="1 2" key="1">
    <citation type="submission" date="2017-09" db="EMBL/GenBank/DDBJ databases">
        <title>Large-scale bioinformatics analysis of Bacillus genomes uncovers conserved roles of natural products in bacterial physiology.</title>
        <authorList>
            <consortium name="Agbiome Team Llc"/>
            <person name="Bleich R.M."/>
            <person name="Grubbs K.J."/>
            <person name="Santa Maria K.C."/>
            <person name="Allen S.E."/>
            <person name="Farag S."/>
            <person name="Shank E.A."/>
            <person name="Bowers A."/>
        </authorList>
    </citation>
    <scope>NUCLEOTIDE SEQUENCE [LARGE SCALE GENOMIC DNA]</scope>
    <source>
        <strain evidence="1 2">AFS040105</strain>
    </source>
</reference>